<gene>
    <name evidence="2" type="ORF">H9Q72_011372</name>
</gene>
<evidence type="ECO:0000313" key="3">
    <source>
        <dbReference type="Proteomes" id="UP000750502"/>
    </source>
</evidence>
<reference evidence="2" key="2">
    <citation type="submission" date="2020-10" db="EMBL/GenBank/DDBJ databases">
        <authorList>
            <person name="Peck L.D."/>
            <person name="Nowell R.W."/>
            <person name="Flood J."/>
            <person name="Ryan M.J."/>
            <person name="Barraclough T.G."/>
        </authorList>
    </citation>
    <scope>NUCLEOTIDE SEQUENCE</scope>
    <source>
        <strain evidence="2">IMI 127659i</strain>
    </source>
</reference>
<feature type="compositionally biased region" description="Basic and acidic residues" evidence="1">
    <location>
        <begin position="142"/>
        <end position="154"/>
    </location>
</feature>
<reference evidence="2" key="1">
    <citation type="journal article" date="2020" name="bioRxiv">
        <title>Historical genomics reveals the evolutionary mechanisms behind multiple outbreaks of the host-specific coffee wilt pathogen Fusarium xylarioides.</title>
        <authorList>
            <person name="Peck D."/>
            <person name="Nowell R.W."/>
            <person name="Flood J."/>
            <person name="Ryan M.J."/>
            <person name="Barraclough T.G."/>
        </authorList>
    </citation>
    <scope>NUCLEOTIDE SEQUENCE</scope>
    <source>
        <strain evidence="2">IMI 127659i</strain>
    </source>
</reference>
<protein>
    <submittedName>
        <fullName evidence="2">Uncharacterized protein</fullName>
    </submittedName>
</protein>
<evidence type="ECO:0000256" key="1">
    <source>
        <dbReference type="SAM" id="MobiDB-lite"/>
    </source>
</evidence>
<dbReference type="OrthoDB" id="4227485at2759"/>
<dbReference type="AlphaFoldDB" id="A0A9P7HNX8"/>
<proteinExistence type="predicted"/>
<feature type="compositionally biased region" description="Basic and acidic residues" evidence="1">
    <location>
        <begin position="56"/>
        <end position="69"/>
    </location>
</feature>
<feature type="region of interest" description="Disordered" evidence="1">
    <location>
        <begin position="86"/>
        <end position="154"/>
    </location>
</feature>
<keyword evidence="3" id="KW-1185">Reference proteome</keyword>
<feature type="region of interest" description="Disordered" evidence="1">
    <location>
        <begin position="42"/>
        <end position="69"/>
    </location>
</feature>
<accession>A0A9P7HNX8</accession>
<dbReference type="Proteomes" id="UP000750502">
    <property type="component" value="Unassembled WGS sequence"/>
</dbReference>
<sequence length="154" mass="17449">MQRHEMSRWTLRKSPRTAIRLFCGKTTVNPLPCDDLEIKDNQQGVPLAANDLSGNEEGHSKTEQIRDASESNTIELSHQEMTQFESEANLFDSSDNSDAGPEEMDATEEQTGTIERQDQRSPPPIHDIEEESATQQIKRHSGATERQDQQSRQK</sequence>
<dbReference type="EMBL" id="JADFTT010000537">
    <property type="protein sequence ID" value="KAG5760514.1"/>
    <property type="molecule type" value="Genomic_DNA"/>
</dbReference>
<name>A0A9P7HNX8_9HYPO</name>
<comment type="caution">
    <text evidence="2">The sequence shown here is derived from an EMBL/GenBank/DDBJ whole genome shotgun (WGS) entry which is preliminary data.</text>
</comment>
<feature type="compositionally biased region" description="Polar residues" evidence="1">
    <location>
        <begin position="86"/>
        <end position="97"/>
    </location>
</feature>
<organism evidence="2 3">
    <name type="scientific">Fusarium xylarioides</name>
    <dbReference type="NCBI Taxonomy" id="221167"/>
    <lineage>
        <taxon>Eukaryota</taxon>
        <taxon>Fungi</taxon>
        <taxon>Dikarya</taxon>
        <taxon>Ascomycota</taxon>
        <taxon>Pezizomycotina</taxon>
        <taxon>Sordariomycetes</taxon>
        <taxon>Hypocreomycetidae</taxon>
        <taxon>Hypocreales</taxon>
        <taxon>Nectriaceae</taxon>
        <taxon>Fusarium</taxon>
        <taxon>Fusarium fujikuroi species complex</taxon>
    </lineage>
</organism>
<evidence type="ECO:0000313" key="2">
    <source>
        <dbReference type="EMBL" id="KAG5760514.1"/>
    </source>
</evidence>